<reference evidence="11 12" key="1">
    <citation type="submission" date="2019-11" db="EMBL/GenBank/DDBJ databases">
        <title>Draft genome sequences of five Paenibacillus species of dairy origin.</title>
        <authorList>
            <person name="Olajide A.M."/>
            <person name="Chen S."/>
            <person name="Lapointe G."/>
        </authorList>
    </citation>
    <scope>NUCLEOTIDE SEQUENCE [LARGE SCALE GENOMIC DNA]</scope>
    <source>
        <strain evidence="11 12">12CR55</strain>
    </source>
</reference>
<dbReference type="InterPro" id="IPR001867">
    <property type="entry name" value="OmpR/PhoB-type_DNA-bd"/>
</dbReference>
<dbReference type="RefSeq" id="WP_155613312.1">
    <property type="nucleotide sequence ID" value="NZ_WNZW01000017.1"/>
</dbReference>
<evidence type="ECO:0000256" key="8">
    <source>
        <dbReference type="PROSITE-ProRule" id="PRU01091"/>
    </source>
</evidence>
<dbReference type="FunFam" id="1.10.10.10:FF:000018">
    <property type="entry name" value="DNA-binding response regulator ResD"/>
    <property type="match status" value="1"/>
</dbReference>
<evidence type="ECO:0000256" key="6">
    <source>
        <dbReference type="ARBA" id="ARBA00023163"/>
    </source>
</evidence>
<proteinExistence type="predicted"/>
<comment type="subcellular location">
    <subcellularLocation>
        <location evidence="1">Cytoplasm</location>
    </subcellularLocation>
</comment>
<dbReference type="Gene3D" id="1.10.10.10">
    <property type="entry name" value="Winged helix-like DNA-binding domain superfamily/Winged helix DNA-binding domain"/>
    <property type="match status" value="1"/>
</dbReference>
<dbReference type="GO" id="GO:0032993">
    <property type="term" value="C:protein-DNA complex"/>
    <property type="evidence" value="ECO:0007669"/>
    <property type="project" value="TreeGrafter"/>
</dbReference>
<dbReference type="InterPro" id="IPR001789">
    <property type="entry name" value="Sig_transdc_resp-reg_receiver"/>
</dbReference>
<dbReference type="OrthoDB" id="1655504at2"/>
<dbReference type="GO" id="GO:0000976">
    <property type="term" value="F:transcription cis-regulatory region binding"/>
    <property type="evidence" value="ECO:0007669"/>
    <property type="project" value="TreeGrafter"/>
</dbReference>
<evidence type="ECO:0000256" key="2">
    <source>
        <dbReference type="ARBA" id="ARBA00022553"/>
    </source>
</evidence>
<protein>
    <submittedName>
        <fullName evidence="11">Response regulator</fullName>
    </submittedName>
</protein>
<dbReference type="InterPro" id="IPR039420">
    <property type="entry name" value="WalR-like"/>
</dbReference>
<evidence type="ECO:0000313" key="12">
    <source>
        <dbReference type="Proteomes" id="UP000447876"/>
    </source>
</evidence>
<dbReference type="PROSITE" id="PS50110">
    <property type="entry name" value="RESPONSE_REGULATORY"/>
    <property type="match status" value="1"/>
</dbReference>
<dbReference type="Proteomes" id="UP000447876">
    <property type="component" value="Unassembled WGS sequence"/>
</dbReference>
<dbReference type="InterPro" id="IPR036388">
    <property type="entry name" value="WH-like_DNA-bd_sf"/>
</dbReference>
<dbReference type="SMART" id="SM00448">
    <property type="entry name" value="REC"/>
    <property type="match status" value="1"/>
</dbReference>
<evidence type="ECO:0000259" key="9">
    <source>
        <dbReference type="PROSITE" id="PS50110"/>
    </source>
</evidence>
<keyword evidence="5 8" id="KW-0238">DNA-binding</keyword>
<dbReference type="Pfam" id="PF00072">
    <property type="entry name" value="Response_reg"/>
    <property type="match status" value="1"/>
</dbReference>
<dbReference type="CDD" id="cd00383">
    <property type="entry name" value="trans_reg_C"/>
    <property type="match status" value="1"/>
</dbReference>
<feature type="modified residue" description="4-aspartylphosphate" evidence="7">
    <location>
        <position position="56"/>
    </location>
</feature>
<dbReference type="GO" id="GO:0006355">
    <property type="term" value="P:regulation of DNA-templated transcription"/>
    <property type="evidence" value="ECO:0007669"/>
    <property type="project" value="InterPro"/>
</dbReference>
<dbReference type="InterPro" id="IPR011006">
    <property type="entry name" value="CheY-like_superfamily"/>
</dbReference>
<evidence type="ECO:0000256" key="3">
    <source>
        <dbReference type="ARBA" id="ARBA00023012"/>
    </source>
</evidence>
<dbReference type="EMBL" id="WNZW01000017">
    <property type="protein sequence ID" value="MUG47948.1"/>
    <property type="molecule type" value="Genomic_DNA"/>
</dbReference>
<keyword evidence="2 7" id="KW-0597">Phosphoprotein</keyword>
<dbReference type="Gene3D" id="3.40.50.2300">
    <property type="match status" value="1"/>
</dbReference>
<dbReference type="Pfam" id="PF00486">
    <property type="entry name" value="Trans_reg_C"/>
    <property type="match status" value="1"/>
</dbReference>
<feature type="domain" description="Response regulatory" evidence="9">
    <location>
        <begin position="6"/>
        <end position="120"/>
    </location>
</feature>
<evidence type="ECO:0000256" key="1">
    <source>
        <dbReference type="ARBA" id="ARBA00004496"/>
    </source>
</evidence>
<dbReference type="AlphaFoldDB" id="A0A7X2Z6M4"/>
<dbReference type="PROSITE" id="PS51755">
    <property type="entry name" value="OMPR_PHOB"/>
    <property type="match status" value="1"/>
</dbReference>
<evidence type="ECO:0000256" key="7">
    <source>
        <dbReference type="PROSITE-ProRule" id="PRU00169"/>
    </source>
</evidence>
<dbReference type="SMART" id="SM00862">
    <property type="entry name" value="Trans_reg_C"/>
    <property type="match status" value="1"/>
</dbReference>
<gene>
    <name evidence="11" type="ORF">GNP95_23685</name>
</gene>
<sequence length="231" mass="26108">MNGIVKILVVEDDNEINKLLCEIIASSGYVPQPAYSGTEALLYLANKREWSMVLLDLMLPGLSGEEILEQLGPDRQLPVIIISAKGEQQSKVAVLRMGADDYITKPFDIEEVSARIDIHLGRYRRVVEPDPVRQLTYKDIVLNIDTKMVSVNGFDVILTAREFAVLELLMSYPKKVYTKKNLFEAVWGDNYLGDDNTITVHMSNLRKKLAQANPEAEYIETIWGMGYRLKG</sequence>
<dbReference type="PANTHER" id="PTHR48111">
    <property type="entry name" value="REGULATOR OF RPOS"/>
    <property type="match status" value="1"/>
</dbReference>
<comment type="caution">
    <text evidence="11">The sequence shown here is derived from an EMBL/GenBank/DDBJ whole genome shotgun (WGS) entry which is preliminary data.</text>
</comment>
<evidence type="ECO:0000259" key="10">
    <source>
        <dbReference type="PROSITE" id="PS51755"/>
    </source>
</evidence>
<evidence type="ECO:0000256" key="4">
    <source>
        <dbReference type="ARBA" id="ARBA00023015"/>
    </source>
</evidence>
<dbReference type="Gene3D" id="6.10.250.690">
    <property type="match status" value="1"/>
</dbReference>
<keyword evidence="4" id="KW-0805">Transcription regulation</keyword>
<dbReference type="GO" id="GO:0000156">
    <property type="term" value="F:phosphorelay response regulator activity"/>
    <property type="evidence" value="ECO:0007669"/>
    <property type="project" value="TreeGrafter"/>
</dbReference>
<keyword evidence="6" id="KW-0804">Transcription</keyword>
<dbReference type="PANTHER" id="PTHR48111:SF2">
    <property type="entry name" value="RESPONSE REGULATOR SAER"/>
    <property type="match status" value="1"/>
</dbReference>
<feature type="DNA-binding region" description="OmpR/PhoB-type" evidence="8">
    <location>
        <begin position="132"/>
        <end position="231"/>
    </location>
</feature>
<keyword evidence="3" id="KW-0902">Two-component regulatory system</keyword>
<dbReference type="SUPFAM" id="SSF52172">
    <property type="entry name" value="CheY-like"/>
    <property type="match status" value="1"/>
</dbReference>
<evidence type="ECO:0000313" key="11">
    <source>
        <dbReference type="EMBL" id="MUG47948.1"/>
    </source>
</evidence>
<evidence type="ECO:0000256" key="5">
    <source>
        <dbReference type="ARBA" id="ARBA00023125"/>
    </source>
</evidence>
<organism evidence="11 12">
    <name type="scientific">Paenibacillus woosongensis</name>
    <dbReference type="NCBI Taxonomy" id="307580"/>
    <lineage>
        <taxon>Bacteria</taxon>
        <taxon>Bacillati</taxon>
        <taxon>Bacillota</taxon>
        <taxon>Bacilli</taxon>
        <taxon>Bacillales</taxon>
        <taxon>Paenibacillaceae</taxon>
        <taxon>Paenibacillus</taxon>
    </lineage>
</organism>
<feature type="domain" description="OmpR/PhoB-type" evidence="10">
    <location>
        <begin position="132"/>
        <end position="231"/>
    </location>
</feature>
<name>A0A7X2Z6M4_9BACL</name>
<accession>A0A7X2Z6M4</accession>
<dbReference type="GO" id="GO:0005829">
    <property type="term" value="C:cytosol"/>
    <property type="evidence" value="ECO:0007669"/>
    <property type="project" value="TreeGrafter"/>
</dbReference>